<evidence type="ECO:0000313" key="8">
    <source>
        <dbReference type="EMBL" id="WOO39565.1"/>
    </source>
</evidence>
<dbReference type="CDD" id="cd08071">
    <property type="entry name" value="MPN_DUF2466"/>
    <property type="match status" value="1"/>
</dbReference>
<dbReference type="PROSITE" id="PS50249">
    <property type="entry name" value="MPN"/>
    <property type="match status" value="1"/>
</dbReference>
<keyword evidence="5" id="KW-0482">Metalloprotease</keyword>
<dbReference type="AlphaFoldDB" id="A0AAQ3L944"/>
<dbReference type="GO" id="GO:0008237">
    <property type="term" value="F:metallopeptidase activity"/>
    <property type="evidence" value="ECO:0007669"/>
    <property type="project" value="UniProtKB-KW"/>
</dbReference>
<dbReference type="PROSITE" id="PS01302">
    <property type="entry name" value="UPF0758"/>
    <property type="match status" value="1"/>
</dbReference>
<keyword evidence="2" id="KW-0479">Metal-binding</keyword>
<protein>
    <submittedName>
        <fullName evidence="8">DNA repair protein RadC</fullName>
    </submittedName>
</protein>
<dbReference type="InterPro" id="IPR025657">
    <property type="entry name" value="RadC_JAB"/>
</dbReference>
<evidence type="ECO:0000256" key="4">
    <source>
        <dbReference type="ARBA" id="ARBA00022833"/>
    </source>
</evidence>
<dbReference type="Gene3D" id="3.40.140.10">
    <property type="entry name" value="Cytidine Deaminase, domain 2"/>
    <property type="match status" value="1"/>
</dbReference>
<dbReference type="EMBL" id="CP136920">
    <property type="protein sequence ID" value="WOO39565.1"/>
    <property type="molecule type" value="Genomic_DNA"/>
</dbReference>
<dbReference type="GO" id="GO:0006508">
    <property type="term" value="P:proteolysis"/>
    <property type="evidence" value="ECO:0007669"/>
    <property type="project" value="UniProtKB-KW"/>
</dbReference>
<evidence type="ECO:0000256" key="5">
    <source>
        <dbReference type="ARBA" id="ARBA00023049"/>
    </source>
</evidence>
<proteinExistence type="inferred from homology"/>
<evidence type="ECO:0000256" key="1">
    <source>
        <dbReference type="ARBA" id="ARBA00022670"/>
    </source>
</evidence>
<dbReference type="InterPro" id="IPR010994">
    <property type="entry name" value="RuvA_2-like"/>
</dbReference>
<dbReference type="NCBIfam" id="NF000642">
    <property type="entry name" value="PRK00024.1"/>
    <property type="match status" value="1"/>
</dbReference>
<keyword evidence="1" id="KW-0645">Protease</keyword>
<dbReference type="InterPro" id="IPR046778">
    <property type="entry name" value="UPF0758_N"/>
</dbReference>
<dbReference type="InterPro" id="IPR001405">
    <property type="entry name" value="UPF0758"/>
</dbReference>
<organism evidence="8 9">
    <name type="scientific">Rubellicoccus peritrichatus</name>
    <dbReference type="NCBI Taxonomy" id="3080537"/>
    <lineage>
        <taxon>Bacteria</taxon>
        <taxon>Pseudomonadati</taxon>
        <taxon>Verrucomicrobiota</taxon>
        <taxon>Opitutia</taxon>
        <taxon>Puniceicoccales</taxon>
        <taxon>Cerasicoccaceae</taxon>
        <taxon>Rubellicoccus</taxon>
    </lineage>
</organism>
<gene>
    <name evidence="8" type="primary">radC</name>
    <name evidence="8" type="ORF">RZN69_13155</name>
</gene>
<dbReference type="GO" id="GO:0046872">
    <property type="term" value="F:metal ion binding"/>
    <property type="evidence" value="ECO:0007669"/>
    <property type="project" value="UniProtKB-KW"/>
</dbReference>
<evidence type="ECO:0000256" key="2">
    <source>
        <dbReference type="ARBA" id="ARBA00022723"/>
    </source>
</evidence>
<dbReference type="PANTHER" id="PTHR30471:SF3">
    <property type="entry name" value="UPF0758 PROTEIN YEES-RELATED"/>
    <property type="match status" value="1"/>
</dbReference>
<dbReference type="Proteomes" id="UP001304300">
    <property type="component" value="Chromosome"/>
</dbReference>
<evidence type="ECO:0000313" key="9">
    <source>
        <dbReference type="Proteomes" id="UP001304300"/>
    </source>
</evidence>
<evidence type="ECO:0000259" key="7">
    <source>
        <dbReference type="PROSITE" id="PS50249"/>
    </source>
</evidence>
<dbReference type="SUPFAM" id="SSF47781">
    <property type="entry name" value="RuvA domain 2-like"/>
    <property type="match status" value="1"/>
</dbReference>
<dbReference type="SUPFAM" id="SSF102712">
    <property type="entry name" value="JAB1/MPN domain"/>
    <property type="match status" value="1"/>
</dbReference>
<keyword evidence="3" id="KW-0378">Hydrolase</keyword>
<accession>A0AAQ3L944</accession>
<sequence>MNIYKAPRLSEMAVSERPQERLEQHGAKALSDTELLAMILRSGSRELDVLGLSSALLSRAGSLAGLLLWSETDFKRIKGIGQVKALQLITIMEMARRISRHNTNPEKPLDTPESVYNLLEPEALGMEIEKFWMLCLNRKNRLIKLIEVTSGTASASLIHPREAFREAIRHGACSVIAAHNHPSGDPSPSRADIQVTRQLREAGSVIDIPLLDHVIVGNRQHDPNGEGYYSFSEAGLL</sequence>
<dbReference type="PANTHER" id="PTHR30471">
    <property type="entry name" value="DNA REPAIR PROTEIN RADC"/>
    <property type="match status" value="1"/>
</dbReference>
<keyword evidence="4" id="KW-0862">Zinc</keyword>
<evidence type="ECO:0000256" key="3">
    <source>
        <dbReference type="ARBA" id="ARBA00022801"/>
    </source>
</evidence>
<dbReference type="Pfam" id="PF04002">
    <property type="entry name" value="RadC"/>
    <property type="match status" value="1"/>
</dbReference>
<dbReference type="InterPro" id="IPR020891">
    <property type="entry name" value="UPF0758_CS"/>
</dbReference>
<keyword evidence="9" id="KW-1185">Reference proteome</keyword>
<name>A0AAQ3L944_9BACT</name>
<dbReference type="KEGG" id="puo:RZN69_13155"/>
<comment type="similarity">
    <text evidence="6">Belongs to the UPF0758 family.</text>
</comment>
<reference evidence="8 9" key="1">
    <citation type="submission" date="2023-10" db="EMBL/GenBank/DDBJ databases">
        <title>Rubellicoccus peritrichatus gen. nov., sp. nov., isolated from an algae of coral reef tank.</title>
        <authorList>
            <person name="Luo J."/>
        </authorList>
    </citation>
    <scope>NUCLEOTIDE SEQUENCE [LARGE SCALE GENOMIC DNA]</scope>
    <source>
        <strain evidence="8 9">CR14</strain>
    </source>
</reference>
<dbReference type="InterPro" id="IPR037518">
    <property type="entry name" value="MPN"/>
</dbReference>
<dbReference type="RefSeq" id="WP_317831506.1">
    <property type="nucleotide sequence ID" value="NZ_CP136920.1"/>
</dbReference>
<feature type="domain" description="MPN" evidence="7">
    <location>
        <begin position="108"/>
        <end position="237"/>
    </location>
</feature>
<dbReference type="NCBIfam" id="TIGR00608">
    <property type="entry name" value="radc"/>
    <property type="match status" value="1"/>
</dbReference>
<dbReference type="Pfam" id="PF20582">
    <property type="entry name" value="UPF0758_N"/>
    <property type="match status" value="1"/>
</dbReference>
<evidence type="ECO:0000256" key="6">
    <source>
        <dbReference type="RuleBase" id="RU003797"/>
    </source>
</evidence>